<dbReference type="InterPro" id="IPR044992">
    <property type="entry name" value="ChyE-like"/>
</dbReference>
<dbReference type="InterPro" id="IPR017926">
    <property type="entry name" value="GATASE"/>
</dbReference>
<gene>
    <name evidence="2" type="ORF">AYJ54_14600</name>
</gene>
<dbReference type="Proteomes" id="UP000076959">
    <property type="component" value="Unassembled WGS sequence"/>
</dbReference>
<dbReference type="GO" id="GO:0016740">
    <property type="term" value="F:transferase activity"/>
    <property type="evidence" value="ECO:0007669"/>
    <property type="project" value="UniProtKB-KW"/>
</dbReference>
<dbReference type="RefSeq" id="WP_063701141.1">
    <property type="nucleotide sequence ID" value="NZ_LUUB01000062.1"/>
</dbReference>
<evidence type="ECO:0000313" key="3">
    <source>
        <dbReference type="Proteomes" id="UP000076959"/>
    </source>
</evidence>
<dbReference type="STRING" id="1505087.AYJ54_14600"/>
<organism evidence="2 3">
    <name type="scientific">Bradyrhizobium centrolobii</name>
    <dbReference type="NCBI Taxonomy" id="1505087"/>
    <lineage>
        <taxon>Bacteria</taxon>
        <taxon>Pseudomonadati</taxon>
        <taxon>Pseudomonadota</taxon>
        <taxon>Alphaproteobacteria</taxon>
        <taxon>Hyphomicrobiales</taxon>
        <taxon>Nitrobacteraceae</taxon>
        <taxon>Bradyrhizobium</taxon>
    </lineage>
</organism>
<feature type="domain" description="Glutamine amidotransferase" evidence="1">
    <location>
        <begin position="57"/>
        <end position="187"/>
    </location>
</feature>
<dbReference type="CDD" id="cd01741">
    <property type="entry name" value="GATase1_1"/>
    <property type="match status" value="1"/>
</dbReference>
<name>A0A176YMF3_9BRAD</name>
<evidence type="ECO:0000313" key="2">
    <source>
        <dbReference type="EMBL" id="OAF08334.1"/>
    </source>
</evidence>
<dbReference type="SUPFAM" id="SSF52317">
    <property type="entry name" value="Class I glutamine amidotransferase-like"/>
    <property type="match status" value="1"/>
</dbReference>
<dbReference type="Gene3D" id="3.40.50.880">
    <property type="match status" value="1"/>
</dbReference>
<keyword evidence="3" id="KW-1185">Reference proteome</keyword>
<proteinExistence type="predicted"/>
<dbReference type="InterPro" id="IPR029062">
    <property type="entry name" value="Class_I_gatase-like"/>
</dbReference>
<reference evidence="2 3" key="1">
    <citation type="submission" date="2016-03" db="EMBL/GenBank/DDBJ databases">
        <title>Draft Genome Sequence of the Strain BR 10245 (Bradyrhizobium sp.) isolated from nodules of Centrolobium paraense.</title>
        <authorList>
            <person name="Simoes-Araujo J.L.Sr."/>
            <person name="Barauna A.C."/>
            <person name="Silva K."/>
            <person name="Zilli J.E."/>
        </authorList>
    </citation>
    <scope>NUCLEOTIDE SEQUENCE [LARGE SCALE GENOMIC DNA]</scope>
    <source>
        <strain evidence="2 3">BR 10245</strain>
    </source>
</reference>
<evidence type="ECO:0000259" key="1">
    <source>
        <dbReference type="Pfam" id="PF00117"/>
    </source>
</evidence>
<keyword evidence="2" id="KW-0315">Glutamine amidotransferase</keyword>
<dbReference type="PANTHER" id="PTHR42695">
    <property type="entry name" value="GLUTAMINE AMIDOTRANSFERASE YLR126C-RELATED"/>
    <property type="match status" value="1"/>
</dbReference>
<dbReference type="PANTHER" id="PTHR42695:SF5">
    <property type="entry name" value="GLUTAMINE AMIDOTRANSFERASE YLR126C-RELATED"/>
    <property type="match status" value="1"/>
</dbReference>
<dbReference type="AlphaFoldDB" id="A0A176YMF3"/>
<dbReference type="OrthoDB" id="9794816at2"/>
<dbReference type="EMBL" id="LUUB01000062">
    <property type="protein sequence ID" value="OAF08334.1"/>
    <property type="molecule type" value="Genomic_DNA"/>
</dbReference>
<dbReference type="PROSITE" id="PS51273">
    <property type="entry name" value="GATASE_TYPE_1"/>
    <property type="match status" value="1"/>
</dbReference>
<dbReference type="GO" id="GO:0005829">
    <property type="term" value="C:cytosol"/>
    <property type="evidence" value="ECO:0007669"/>
    <property type="project" value="TreeGrafter"/>
</dbReference>
<comment type="caution">
    <text evidence="2">The sequence shown here is derived from an EMBL/GenBank/DDBJ whole genome shotgun (WGS) entry which is preliminary data.</text>
</comment>
<accession>A0A176YMF3</accession>
<protein>
    <submittedName>
        <fullName evidence="2">Glutamine amidotransferase</fullName>
    </submittedName>
</protein>
<dbReference type="Pfam" id="PF00117">
    <property type="entry name" value="GATase"/>
    <property type="match status" value="1"/>
</dbReference>
<keyword evidence="2" id="KW-0808">Transferase</keyword>
<sequence length="238" mass="25366">MARITIIETGHVPKKYRERHGAFPDMFTRMVRAADPSTTFDIVSIPDGDALPDARGLEAILITGAAAGVYDGLDWIAPLEEFVRTAHANRTPMVGVCFGHQLIAQALGGTVRKSEKGWGIGRHVYQVTPDNGVIDGKALAIACSHQDQVIETPGDARTILSSDFTPHAGLLYANGTTLSVQPHPEFDVGFAQVCCELREGHAPDNVVATAIASLAAPLDSAKLGGAITRFLARRRTSS</sequence>